<dbReference type="GO" id="GO:0007155">
    <property type="term" value="P:cell adhesion"/>
    <property type="evidence" value="ECO:0007669"/>
    <property type="project" value="InterPro"/>
</dbReference>
<dbReference type="AlphaFoldDB" id="A0AAW9VE41"/>
<dbReference type="SUPFAM" id="SSF49401">
    <property type="entry name" value="Bacterial adhesins"/>
    <property type="match status" value="1"/>
</dbReference>
<dbReference type="EMBL" id="WLUB01000053">
    <property type="protein sequence ID" value="MTC36172.1"/>
    <property type="molecule type" value="Genomic_DNA"/>
</dbReference>
<dbReference type="GO" id="GO:0009289">
    <property type="term" value="C:pilus"/>
    <property type="evidence" value="ECO:0007669"/>
    <property type="project" value="InterPro"/>
</dbReference>
<evidence type="ECO:0000313" key="3">
    <source>
        <dbReference type="Proteomes" id="UP000449944"/>
    </source>
</evidence>
<protein>
    <submittedName>
        <fullName evidence="2">Fimbrial protein</fullName>
    </submittedName>
</protein>
<evidence type="ECO:0000313" key="2">
    <source>
        <dbReference type="EMBL" id="MTC36172.1"/>
    </source>
</evidence>
<dbReference type="Proteomes" id="UP000449944">
    <property type="component" value="Unassembled WGS sequence"/>
</dbReference>
<reference evidence="2 3" key="1">
    <citation type="submission" date="2019-10" db="EMBL/GenBank/DDBJ databases">
        <title>Comparative genomic analysis of Providencia.</title>
        <authorList>
            <person name="Yuan C."/>
            <person name="Wei Y."/>
            <person name="Yin Z."/>
        </authorList>
    </citation>
    <scope>NUCLEOTIDE SEQUENCE [LARGE SCALE GENOMIC DNA]</scope>
    <source>
        <strain evidence="3">wls1934</strain>
    </source>
</reference>
<evidence type="ECO:0000256" key="1">
    <source>
        <dbReference type="SAM" id="SignalP"/>
    </source>
</evidence>
<dbReference type="InterPro" id="IPR036937">
    <property type="entry name" value="Adhesion_dom_fimbrial_sf"/>
</dbReference>
<organism evidence="2 3">
    <name type="scientific">Providencia alcalifaciens</name>
    <dbReference type="NCBI Taxonomy" id="126385"/>
    <lineage>
        <taxon>Bacteria</taxon>
        <taxon>Pseudomonadati</taxon>
        <taxon>Pseudomonadota</taxon>
        <taxon>Gammaproteobacteria</taxon>
        <taxon>Enterobacterales</taxon>
        <taxon>Morganellaceae</taxon>
        <taxon>Providencia</taxon>
    </lineage>
</organism>
<feature type="chain" id="PRO_5043634279" evidence="1">
    <location>
        <begin position="27"/>
        <end position="329"/>
    </location>
</feature>
<dbReference type="Gene3D" id="2.60.40.1090">
    <property type="entry name" value="Fimbrial-type adhesion domain"/>
    <property type="match status" value="1"/>
</dbReference>
<dbReference type="RefSeq" id="WP_036978444.1">
    <property type="nucleotide sequence ID" value="NZ_CAWPNQ010000065.1"/>
</dbReference>
<proteinExistence type="predicted"/>
<sequence length="329" mass="34965">MMTPYFKKVVPIILCCFSFLSFNAFGAVTNCQALNGEEFLQENITFDIKSSSTTISPGTTLASASSSFMSFTCNFTGSVAAPNHVYFKNVLSAQTKTLLINSGVTVTQRSAIGGGITATLTDSNVPSIDLGHWSQPAVGTTVNIGIMYNFVVIKGSNALKPFDTGNVLLGYHEDYQGKYLGAPVYIRIVGNLTLLCPTPAVSVTASNGGSVNFGTISPKQMNAGEAVSRTFNVGMAVSQDCETGLNVSVRFEPNNNTVLGNKYLDMGNGLQTVIKSNATELDFNQNYAIGEIKPQSPVNVPYTATLSQISGRSITSGPFSKTIRVVVSY</sequence>
<dbReference type="InterPro" id="IPR008966">
    <property type="entry name" value="Adhesion_dom_sf"/>
</dbReference>
<feature type="signal peptide" evidence="1">
    <location>
        <begin position="1"/>
        <end position="26"/>
    </location>
</feature>
<accession>A0AAW9VE41</accession>
<comment type="caution">
    <text evidence="2">The sequence shown here is derived from an EMBL/GenBank/DDBJ whole genome shotgun (WGS) entry which is preliminary data.</text>
</comment>
<keyword evidence="1" id="KW-0732">Signal</keyword>
<name>A0AAW9VE41_9GAMM</name>
<gene>
    <name evidence="2" type="ORF">GKR67_16410</name>
</gene>